<dbReference type="GO" id="GO:0016020">
    <property type="term" value="C:membrane"/>
    <property type="evidence" value="ECO:0007669"/>
    <property type="project" value="UniProtKB-SubCell"/>
</dbReference>
<evidence type="ECO:0000256" key="2">
    <source>
        <dbReference type="ARBA" id="ARBA00022448"/>
    </source>
</evidence>
<dbReference type="GO" id="GO:0006865">
    <property type="term" value="P:amino acid transport"/>
    <property type="evidence" value="ECO:0007669"/>
    <property type="project" value="InterPro"/>
</dbReference>
<gene>
    <name evidence="8" type="ORF">CTheo_2768</name>
</gene>
<evidence type="ECO:0000256" key="1">
    <source>
        <dbReference type="ARBA" id="ARBA00004141"/>
    </source>
</evidence>
<evidence type="ECO:0000256" key="6">
    <source>
        <dbReference type="SAM" id="MobiDB-lite"/>
    </source>
</evidence>
<evidence type="ECO:0000256" key="7">
    <source>
        <dbReference type="SAM" id="Phobius"/>
    </source>
</evidence>
<comment type="caution">
    <text evidence="8">The sequence shown here is derived from an EMBL/GenBank/DDBJ whole genome shotgun (WGS) entry which is preliminary data.</text>
</comment>
<keyword evidence="2" id="KW-0813">Transport</keyword>
<comment type="subcellular location">
    <subcellularLocation>
        <location evidence="1">Membrane</location>
        <topology evidence="1">Multi-pass membrane protein</topology>
    </subcellularLocation>
</comment>
<evidence type="ECO:0000313" key="9">
    <source>
        <dbReference type="Proteomes" id="UP000383932"/>
    </source>
</evidence>
<dbReference type="PANTHER" id="PTHR45649">
    <property type="entry name" value="AMINO-ACID PERMEASE BAT1"/>
    <property type="match status" value="1"/>
</dbReference>
<feature type="transmembrane region" description="Helical" evidence="7">
    <location>
        <begin position="167"/>
        <end position="188"/>
    </location>
</feature>
<dbReference type="PIRSF" id="PIRSF006060">
    <property type="entry name" value="AA_transporter"/>
    <property type="match status" value="1"/>
</dbReference>
<dbReference type="AlphaFoldDB" id="A0A5N5QQ82"/>
<dbReference type="InterPro" id="IPR002293">
    <property type="entry name" value="AA/rel_permease1"/>
</dbReference>
<dbReference type="EMBL" id="SSOP01000030">
    <property type="protein sequence ID" value="KAB5593799.1"/>
    <property type="molecule type" value="Genomic_DNA"/>
</dbReference>
<evidence type="ECO:0000256" key="5">
    <source>
        <dbReference type="ARBA" id="ARBA00023136"/>
    </source>
</evidence>
<dbReference type="Pfam" id="PF13520">
    <property type="entry name" value="AA_permease_2"/>
    <property type="match status" value="2"/>
</dbReference>
<evidence type="ECO:0000256" key="3">
    <source>
        <dbReference type="ARBA" id="ARBA00022692"/>
    </source>
</evidence>
<dbReference type="PROSITE" id="PS00218">
    <property type="entry name" value="AMINO_ACID_PERMEASE_1"/>
    <property type="match status" value="1"/>
</dbReference>
<proteinExistence type="predicted"/>
<feature type="transmembrane region" description="Helical" evidence="7">
    <location>
        <begin position="358"/>
        <end position="384"/>
    </location>
</feature>
<feature type="region of interest" description="Disordered" evidence="6">
    <location>
        <begin position="596"/>
        <end position="634"/>
    </location>
</feature>
<dbReference type="PANTHER" id="PTHR45649:SF9">
    <property type="entry name" value="AMINO-ACID PERMEASE 2"/>
    <property type="match status" value="1"/>
</dbReference>
<dbReference type="Proteomes" id="UP000383932">
    <property type="component" value="Unassembled WGS sequence"/>
</dbReference>
<keyword evidence="4 7" id="KW-1133">Transmembrane helix</keyword>
<name>A0A5N5QQ82_9AGAM</name>
<dbReference type="GO" id="GO:0022857">
    <property type="term" value="F:transmembrane transporter activity"/>
    <property type="evidence" value="ECO:0007669"/>
    <property type="project" value="InterPro"/>
</dbReference>
<feature type="compositionally biased region" description="Polar residues" evidence="6">
    <location>
        <begin position="623"/>
        <end position="634"/>
    </location>
</feature>
<keyword evidence="3 7" id="KW-0812">Transmembrane</keyword>
<feature type="transmembrane region" description="Helical" evidence="7">
    <location>
        <begin position="126"/>
        <end position="155"/>
    </location>
</feature>
<evidence type="ECO:0000256" key="4">
    <source>
        <dbReference type="ARBA" id="ARBA00022989"/>
    </source>
</evidence>
<feature type="transmembrane region" description="Helical" evidence="7">
    <location>
        <begin position="462"/>
        <end position="480"/>
    </location>
</feature>
<feature type="transmembrane region" description="Helical" evidence="7">
    <location>
        <begin position="486"/>
        <end position="509"/>
    </location>
</feature>
<feature type="transmembrane region" description="Helical" evidence="7">
    <location>
        <begin position="81"/>
        <end position="106"/>
    </location>
</feature>
<dbReference type="InterPro" id="IPR004840">
    <property type="entry name" value="Amino_acid_permease_CS"/>
</dbReference>
<reference evidence="8 9" key="1">
    <citation type="journal article" date="2019" name="Fungal Biol. Biotechnol.">
        <title>Draft genome sequence of fastidious pathogen Ceratobasidium theobromae, which causes vascular-streak dieback in Theobroma cacao.</title>
        <authorList>
            <person name="Ali S.S."/>
            <person name="Asman A."/>
            <person name="Shao J."/>
            <person name="Firmansyah A.P."/>
            <person name="Susilo A.W."/>
            <person name="Rosmana A."/>
            <person name="McMahon P."/>
            <person name="Junaid M."/>
            <person name="Guest D."/>
            <person name="Kheng T.Y."/>
            <person name="Meinhardt L.W."/>
            <person name="Bailey B.A."/>
        </authorList>
    </citation>
    <scope>NUCLEOTIDE SEQUENCE [LARGE SCALE GENOMIC DNA]</scope>
    <source>
        <strain evidence="8 9">CT2</strain>
    </source>
</reference>
<sequence length="634" mass="68547">MSAPNKKDQANKDDAELIAMGYKPSFKREFTNIATISHSQLWGMSGRAILAQRSHESPSMCSSISTTFNTPLMLGGPASVVWCWILGATMCFTLGASIAEIVSAFPTAGGLYTASAQLVPPAHRPIVGWVVGWLNMLGQVAGVSSTEFGLANMIWGAVVISKNDENFVVTQGMVVGLMAALLVVHGLLVSCAKLVASELPDSALLHHFLAPECASPALVSLGRSRLPFSAFALELARDQVPRPDDERLRLRQYRRHNLCVHLSTRLINSADLDPIPFQLNNVYHMVISAAIIVVLLAKTPRDEMHPANYVFGSAGVINQTGGWNTGIAFLFGLLSVQWTMTDYDATAHISEEVQRAAIAAPAAIFIAVVGTGLIGWLLNIVLVLCSGPLSALPGPSGLAVLEIMYRRIGRAGALFLWFWVCLTAFFVVQTALQACSRTFYAFSRDRGLPDRGLFGRITKNHVPLYAVWLVTFLSILPGFLDLASPVAAQAVFALTAMALDLSYIVPIFCRRLFRNHPEVHFNPGPFYMGSGFLGWAVNTICILWTIFVAVILALPTVIPVTQLNMNYASVITVGVMVCSLAWYFAGARKHYHGPTGNLGPGHQIQGDDTSDKTGGSGSDDYLANQSPKTRVQQA</sequence>
<evidence type="ECO:0000313" key="8">
    <source>
        <dbReference type="EMBL" id="KAB5593799.1"/>
    </source>
</evidence>
<dbReference type="OrthoDB" id="10054429at2759"/>
<keyword evidence="9" id="KW-1185">Reference proteome</keyword>
<feature type="transmembrane region" description="Helical" evidence="7">
    <location>
        <begin position="566"/>
        <end position="585"/>
    </location>
</feature>
<keyword evidence="5 7" id="KW-0472">Membrane</keyword>
<protein>
    <submittedName>
        <fullName evidence="8">Amino acid permease</fullName>
    </submittedName>
</protein>
<organism evidence="8 9">
    <name type="scientific">Ceratobasidium theobromae</name>
    <dbReference type="NCBI Taxonomy" id="1582974"/>
    <lineage>
        <taxon>Eukaryota</taxon>
        <taxon>Fungi</taxon>
        <taxon>Dikarya</taxon>
        <taxon>Basidiomycota</taxon>
        <taxon>Agaricomycotina</taxon>
        <taxon>Agaricomycetes</taxon>
        <taxon>Cantharellales</taxon>
        <taxon>Ceratobasidiaceae</taxon>
        <taxon>Ceratobasidium</taxon>
    </lineage>
</organism>
<dbReference type="Gene3D" id="1.20.1740.10">
    <property type="entry name" value="Amino acid/polyamine transporter I"/>
    <property type="match status" value="2"/>
</dbReference>
<feature type="transmembrane region" description="Helical" evidence="7">
    <location>
        <begin position="530"/>
        <end position="554"/>
    </location>
</feature>
<accession>A0A5N5QQ82</accession>
<feature type="transmembrane region" description="Helical" evidence="7">
    <location>
        <begin position="414"/>
        <end position="442"/>
    </location>
</feature>
<feature type="transmembrane region" description="Helical" evidence="7">
    <location>
        <begin position="281"/>
        <end position="297"/>
    </location>
</feature>